<dbReference type="Proteomes" id="UP001595840">
    <property type="component" value="Unassembled WGS sequence"/>
</dbReference>
<dbReference type="Gene3D" id="2.40.50.140">
    <property type="entry name" value="Nucleic acid-binding proteins"/>
    <property type="match status" value="1"/>
</dbReference>
<dbReference type="InterPro" id="IPR047641">
    <property type="entry name" value="ABC_transpr_MalK/UgpC-like"/>
</dbReference>
<accession>A0ABV8V4B1</accession>
<keyword evidence="6" id="KW-1185">Reference proteome</keyword>
<dbReference type="EMBL" id="JBHSCX010000004">
    <property type="protein sequence ID" value="MFC4361922.1"/>
    <property type="molecule type" value="Genomic_DNA"/>
</dbReference>
<reference evidence="6" key="1">
    <citation type="journal article" date="2019" name="Int. J. Syst. Evol. Microbiol.">
        <title>The Global Catalogue of Microorganisms (GCM) 10K type strain sequencing project: providing services to taxonomists for standard genome sequencing and annotation.</title>
        <authorList>
            <consortium name="The Broad Institute Genomics Platform"/>
            <consortium name="The Broad Institute Genome Sequencing Center for Infectious Disease"/>
            <person name="Wu L."/>
            <person name="Ma J."/>
        </authorList>
    </citation>
    <scope>NUCLEOTIDE SEQUENCE [LARGE SCALE GENOMIC DNA]</scope>
    <source>
        <strain evidence="6">CECT 8570</strain>
    </source>
</reference>
<evidence type="ECO:0000256" key="2">
    <source>
        <dbReference type="ARBA" id="ARBA00022741"/>
    </source>
</evidence>
<dbReference type="GO" id="GO:0005524">
    <property type="term" value="F:ATP binding"/>
    <property type="evidence" value="ECO:0007669"/>
    <property type="project" value="UniProtKB-KW"/>
</dbReference>
<dbReference type="NCBIfam" id="NF008653">
    <property type="entry name" value="PRK11650.1"/>
    <property type="match status" value="1"/>
</dbReference>
<dbReference type="PROSITE" id="PS50893">
    <property type="entry name" value="ABC_TRANSPORTER_2"/>
    <property type="match status" value="1"/>
</dbReference>
<evidence type="ECO:0000313" key="5">
    <source>
        <dbReference type="EMBL" id="MFC4361922.1"/>
    </source>
</evidence>
<protein>
    <submittedName>
        <fullName evidence="5">ABC transporter ATP-binding protein</fullName>
    </submittedName>
</protein>
<dbReference type="RefSeq" id="WP_290264064.1">
    <property type="nucleotide sequence ID" value="NZ_JAUFQG010000006.1"/>
</dbReference>
<evidence type="ECO:0000259" key="4">
    <source>
        <dbReference type="PROSITE" id="PS50893"/>
    </source>
</evidence>
<dbReference type="InterPro" id="IPR015855">
    <property type="entry name" value="ABC_transpr_MalK-like"/>
</dbReference>
<dbReference type="InterPro" id="IPR008995">
    <property type="entry name" value="Mo/tungstate-bd_C_term_dom"/>
</dbReference>
<dbReference type="Pfam" id="PF17912">
    <property type="entry name" value="OB_MalK"/>
    <property type="match status" value="1"/>
</dbReference>
<dbReference type="InterPro" id="IPR003439">
    <property type="entry name" value="ABC_transporter-like_ATP-bd"/>
</dbReference>
<keyword evidence="2" id="KW-0547">Nucleotide-binding</keyword>
<name>A0ABV8V4B1_9GAMM</name>
<evidence type="ECO:0000256" key="1">
    <source>
        <dbReference type="ARBA" id="ARBA00022448"/>
    </source>
</evidence>
<dbReference type="SUPFAM" id="SSF50331">
    <property type="entry name" value="MOP-like"/>
    <property type="match status" value="1"/>
</dbReference>
<dbReference type="InterPro" id="IPR003593">
    <property type="entry name" value="AAA+_ATPase"/>
</dbReference>
<dbReference type="Gene3D" id="3.40.50.300">
    <property type="entry name" value="P-loop containing nucleotide triphosphate hydrolases"/>
    <property type="match status" value="1"/>
</dbReference>
<organism evidence="5 6">
    <name type="scientific">Simiduia curdlanivorans</name>
    <dbReference type="NCBI Taxonomy" id="1492769"/>
    <lineage>
        <taxon>Bacteria</taxon>
        <taxon>Pseudomonadati</taxon>
        <taxon>Pseudomonadota</taxon>
        <taxon>Gammaproteobacteria</taxon>
        <taxon>Cellvibrionales</taxon>
        <taxon>Cellvibrionaceae</taxon>
        <taxon>Simiduia</taxon>
    </lineage>
</organism>
<comment type="caution">
    <text evidence="5">The sequence shown here is derived from an EMBL/GenBank/DDBJ whole genome shotgun (WGS) entry which is preliminary data.</text>
</comment>
<dbReference type="InterPro" id="IPR027417">
    <property type="entry name" value="P-loop_NTPase"/>
</dbReference>
<dbReference type="Gene3D" id="2.40.50.100">
    <property type="match status" value="1"/>
</dbReference>
<dbReference type="CDD" id="cd03301">
    <property type="entry name" value="ABC_MalK_N"/>
    <property type="match status" value="1"/>
</dbReference>
<feature type="domain" description="ABC transporter" evidence="4">
    <location>
        <begin position="5"/>
        <end position="235"/>
    </location>
</feature>
<keyword evidence="3 5" id="KW-0067">ATP-binding</keyword>
<evidence type="ECO:0000313" key="6">
    <source>
        <dbReference type="Proteomes" id="UP001595840"/>
    </source>
</evidence>
<dbReference type="PANTHER" id="PTHR43875">
    <property type="entry name" value="MALTODEXTRIN IMPORT ATP-BINDING PROTEIN MSMX"/>
    <property type="match status" value="1"/>
</dbReference>
<dbReference type="Pfam" id="PF00005">
    <property type="entry name" value="ABC_tran"/>
    <property type="match status" value="1"/>
</dbReference>
<dbReference type="InterPro" id="IPR017871">
    <property type="entry name" value="ABC_transporter-like_CS"/>
</dbReference>
<dbReference type="InterPro" id="IPR012340">
    <property type="entry name" value="NA-bd_OB-fold"/>
</dbReference>
<gene>
    <name evidence="5" type="ORF">ACFOX3_06385</name>
</gene>
<dbReference type="SUPFAM" id="SSF52540">
    <property type="entry name" value="P-loop containing nucleoside triphosphate hydrolases"/>
    <property type="match status" value="1"/>
</dbReference>
<dbReference type="SMART" id="SM00382">
    <property type="entry name" value="AAA"/>
    <property type="match status" value="1"/>
</dbReference>
<keyword evidence="1" id="KW-0813">Transport</keyword>
<dbReference type="PROSITE" id="PS00211">
    <property type="entry name" value="ABC_TRANSPORTER_1"/>
    <property type="match status" value="1"/>
</dbReference>
<evidence type="ECO:0000256" key="3">
    <source>
        <dbReference type="ARBA" id="ARBA00022840"/>
    </source>
</evidence>
<proteinExistence type="predicted"/>
<dbReference type="PANTHER" id="PTHR43875:SF1">
    <property type="entry name" value="OSMOPROTECTIVE COMPOUNDS UPTAKE ATP-BINDING PROTEIN GGTA"/>
    <property type="match status" value="1"/>
</dbReference>
<dbReference type="InterPro" id="IPR040582">
    <property type="entry name" value="OB_MalK-like"/>
</dbReference>
<sequence length="357" mass="39396">MNNTVIVKNLKIERDHTTVIKDLSLTVDNGEFVVLLGPSGCGKSTLLNAIAGLLNVSSGSISISDRDVTHAEPKDRGLAMVFQSYALYPTMTAYENLAFALKVAGAKKAEITARVKETANTLQIESLLDRKPHQLSGGQRQRVAIGRALVRQKGVLLFDEPLSNLDTKLRTELRLEIKRLHHKFNNTLIYVTHDQVEAMTLADRIAVMHAGDIEQIGSPMDIYHNPQTRFVAEFIGSPAMNFIQGHIELGDAKIEFVCETLRLDISNYQAKQPLTQGQAVCFGIRPEALTVGKKSGPYELDLIEQMGADCVVWCHGLNHHWVAKAHGDFTAEVGAALDIDFDCQQISLFDPVNGQRL</sequence>